<reference evidence="3 4" key="1">
    <citation type="submission" date="2018-03" db="EMBL/GenBank/DDBJ databases">
        <title>Genomic Encyclopedia of Type Strains, Phase III (KMG-III): the genomes of soil and plant-associated and newly described type strains.</title>
        <authorList>
            <person name="Whitman W."/>
        </authorList>
    </citation>
    <scope>NUCLEOTIDE SEQUENCE [LARGE SCALE GENOMIC DNA]</scope>
    <source>
        <strain evidence="3 4">CGMCC 4.7104</strain>
    </source>
</reference>
<organism evidence="3 4">
    <name type="scientific">Nonomuraea fuscirosea</name>
    <dbReference type="NCBI Taxonomy" id="1291556"/>
    <lineage>
        <taxon>Bacteria</taxon>
        <taxon>Bacillati</taxon>
        <taxon>Actinomycetota</taxon>
        <taxon>Actinomycetes</taxon>
        <taxon>Streptosporangiales</taxon>
        <taxon>Streptosporangiaceae</taxon>
        <taxon>Nonomuraea</taxon>
    </lineage>
</organism>
<accession>A0A2T0MDI7</accession>
<dbReference type="Proteomes" id="UP000238312">
    <property type="component" value="Unassembled WGS sequence"/>
</dbReference>
<dbReference type="SUPFAM" id="SSF51735">
    <property type="entry name" value="NAD(P)-binding Rossmann-fold domains"/>
    <property type="match status" value="1"/>
</dbReference>
<dbReference type="AlphaFoldDB" id="A0A2T0MDI7"/>
<gene>
    <name evidence="3" type="ORF">B0I32_12642</name>
</gene>
<dbReference type="Pfam" id="PF00106">
    <property type="entry name" value="adh_short"/>
    <property type="match status" value="1"/>
</dbReference>
<comment type="similarity">
    <text evidence="1">Belongs to the short-chain dehydrogenases/reductases (SDR) family.</text>
</comment>
<comment type="caution">
    <text evidence="3">The sequence shown here is derived from an EMBL/GenBank/DDBJ whole genome shotgun (WGS) entry which is preliminary data.</text>
</comment>
<dbReference type="InterPro" id="IPR036291">
    <property type="entry name" value="NAD(P)-bd_dom_sf"/>
</dbReference>
<sequence length="305" mass="32525">MTTATRTIVMTGATRGIGLEAAAEILRRSPETHLVVLAREASAAHVLPRLRAVSPHVSAIPVDLAAKASVEAAAAQVEDLVDAGALPPLRGVVCNAGVHLSDALHTSADGYELTFAVNVLATHLLLRRLHPHLQAPARIVVSVSDAHYGDLRHTGGTMPAPHWQDPAILSRPGAFGRSGRVRSGGRRAYTTSKLGGIHLVHEWARRLPEGVDIVAYNPSLVTGTGLAREAGGSLQFVMKWLIPVLEVTPLVDTPPVAGRKLADVVLGVTKASTGSYVHRTRVMRSSAESYDAGRERVLWEWLEKA</sequence>
<dbReference type="Gene3D" id="3.40.50.720">
    <property type="entry name" value="NAD(P)-binding Rossmann-like Domain"/>
    <property type="match status" value="1"/>
</dbReference>
<dbReference type="PANTHER" id="PTHR24320:SF148">
    <property type="entry name" value="NAD(P)-BINDING ROSSMANN-FOLD SUPERFAMILY PROTEIN"/>
    <property type="match status" value="1"/>
</dbReference>
<proteinExistence type="inferred from homology"/>
<dbReference type="PANTHER" id="PTHR24320">
    <property type="entry name" value="RETINOL DEHYDROGENASE"/>
    <property type="match status" value="1"/>
</dbReference>
<protein>
    <submittedName>
        <fullName evidence="3">NAD(P)-dependent dehydrogenase (Short-subunit alcohol dehydrogenase family)</fullName>
    </submittedName>
</protein>
<dbReference type="RefSeq" id="WP_106250305.1">
    <property type="nucleotide sequence ID" value="NZ_PVNG01000026.1"/>
</dbReference>
<keyword evidence="2" id="KW-0560">Oxidoreductase</keyword>
<evidence type="ECO:0000256" key="2">
    <source>
        <dbReference type="ARBA" id="ARBA00023002"/>
    </source>
</evidence>
<name>A0A2T0MDI7_9ACTN</name>
<evidence type="ECO:0000313" key="3">
    <source>
        <dbReference type="EMBL" id="PRX55582.1"/>
    </source>
</evidence>
<evidence type="ECO:0000256" key="1">
    <source>
        <dbReference type="ARBA" id="ARBA00006484"/>
    </source>
</evidence>
<dbReference type="GO" id="GO:0016491">
    <property type="term" value="F:oxidoreductase activity"/>
    <property type="evidence" value="ECO:0007669"/>
    <property type="project" value="UniProtKB-KW"/>
</dbReference>
<keyword evidence="4" id="KW-1185">Reference proteome</keyword>
<dbReference type="EMBL" id="PVNG01000026">
    <property type="protein sequence ID" value="PRX55582.1"/>
    <property type="molecule type" value="Genomic_DNA"/>
</dbReference>
<dbReference type="InterPro" id="IPR002347">
    <property type="entry name" value="SDR_fam"/>
</dbReference>
<dbReference type="OrthoDB" id="3237043at2"/>
<evidence type="ECO:0000313" key="4">
    <source>
        <dbReference type="Proteomes" id="UP000238312"/>
    </source>
</evidence>